<keyword evidence="1" id="KW-0732">Signal</keyword>
<organism evidence="2 3">
    <name type="scientific">Shewanella surugensis</name>
    <dbReference type="NCBI Taxonomy" id="212020"/>
    <lineage>
        <taxon>Bacteria</taxon>
        <taxon>Pseudomonadati</taxon>
        <taxon>Pseudomonadota</taxon>
        <taxon>Gammaproteobacteria</taxon>
        <taxon>Alteromonadales</taxon>
        <taxon>Shewanellaceae</taxon>
        <taxon>Shewanella</taxon>
    </lineage>
</organism>
<comment type="caution">
    <text evidence="2">The sequence shown here is derived from an EMBL/GenBank/DDBJ whole genome shotgun (WGS) entry which is preliminary data.</text>
</comment>
<protein>
    <submittedName>
        <fullName evidence="2">YcfL family protein</fullName>
    </submittedName>
</protein>
<gene>
    <name evidence="2" type="ORF">L2764_03880</name>
</gene>
<feature type="chain" id="PRO_5046152677" evidence="1">
    <location>
        <begin position="23"/>
        <end position="129"/>
    </location>
</feature>
<dbReference type="CDD" id="cd09030">
    <property type="entry name" value="DUF1425"/>
    <property type="match status" value="1"/>
</dbReference>
<dbReference type="InterPro" id="IPR010824">
    <property type="entry name" value="DUF1425"/>
</dbReference>
<evidence type="ECO:0000313" key="2">
    <source>
        <dbReference type="EMBL" id="MCL1123644.1"/>
    </source>
</evidence>
<evidence type="ECO:0000256" key="1">
    <source>
        <dbReference type="SAM" id="SignalP"/>
    </source>
</evidence>
<keyword evidence="3" id="KW-1185">Reference proteome</keyword>
<accession>A0ABT0L7I2</accession>
<proteinExistence type="predicted"/>
<dbReference type="Gene3D" id="2.60.40.3230">
    <property type="match status" value="1"/>
</dbReference>
<dbReference type="PROSITE" id="PS51257">
    <property type="entry name" value="PROKAR_LIPOPROTEIN"/>
    <property type="match status" value="1"/>
</dbReference>
<name>A0ABT0L7I2_9GAMM</name>
<dbReference type="RefSeq" id="WP_248938930.1">
    <property type="nucleotide sequence ID" value="NZ_JAKIKS010000009.1"/>
</dbReference>
<evidence type="ECO:0000313" key="3">
    <source>
        <dbReference type="Proteomes" id="UP001203423"/>
    </source>
</evidence>
<dbReference type="EMBL" id="JAKIKS010000009">
    <property type="protein sequence ID" value="MCL1123644.1"/>
    <property type="molecule type" value="Genomic_DNA"/>
</dbReference>
<sequence>MKKLFFILLVGLMLGGCSTNTAGILASSTGDLKIDSPAFAQKVKVDQLKMRGQGGSLEGVSTVISKISTDQHLQYKFTWYDGTGFTVDDETRGWQPLTLHGKESKQVSSVAPGINALWFEFYVREAHSN</sequence>
<dbReference type="Proteomes" id="UP001203423">
    <property type="component" value="Unassembled WGS sequence"/>
</dbReference>
<dbReference type="Pfam" id="PF07233">
    <property type="entry name" value="DUF1425"/>
    <property type="match status" value="1"/>
</dbReference>
<feature type="signal peptide" evidence="1">
    <location>
        <begin position="1"/>
        <end position="22"/>
    </location>
</feature>
<dbReference type="InterPro" id="IPR038483">
    <property type="entry name" value="YcfL-like_sf"/>
</dbReference>
<reference evidence="2 3" key="1">
    <citation type="submission" date="2022-01" db="EMBL/GenBank/DDBJ databases">
        <title>Whole genome-based taxonomy of the Shewanellaceae.</title>
        <authorList>
            <person name="Martin-Rodriguez A.J."/>
        </authorList>
    </citation>
    <scope>NUCLEOTIDE SEQUENCE [LARGE SCALE GENOMIC DNA]</scope>
    <source>
        <strain evidence="2 3">DSM 17177</strain>
    </source>
</reference>